<dbReference type="SUPFAM" id="SSF48317">
    <property type="entry name" value="Acid phosphatase/Vanadium-dependent haloperoxidase"/>
    <property type="match status" value="1"/>
</dbReference>
<dbReference type="CDD" id="cd01610">
    <property type="entry name" value="PAP2_like"/>
    <property type="match status" value="1"/>
</dbReference>
<accession>A0A1G2CU73</accession>
<dbReference type="AlphaFoldDB" id="A0A1G2CU73"/>
<dbReference type="Gene3D" id="1.20.144.10">
    <property type="entry name" value="Phosphatidic acid phosphatase type 2/haloperoxidase"/>
    <property type="match status" value="1"/>
</dbReference>
<dbReference type="InterPro" id="IPR000326">
    <property type="entry name" value="PAP2/HPO"/>
</dbReference>
<dbReference type="PANTHER" id="PTHR14969">
    <property type="entry name" value="SPHINGOSINE-1-PHOSPHATE PHOSPHOHYDROLASE"/>
    <property type="match status" value="1"/>
</dbReference>
<evidence type="ECO:0000259" key="2">
    <source>
        <dbReference type="SMART" id="SM00014"/>
    </source>
</evidence>
<sequence length="182" mass="20545">MSMIAIHEKIFFVFYDLFGPASYLSGVTIFFAEWFPYILVTVALIYELFIRNEGEVFRSMLRIYIPPLIVLSITEVFKHYFPYPRPFAALEIPPSIIVHDPFGSFPSSHAAFFAALGITMYFCNKKLGKWFLVGAVLIGIARIGVGVHWPIDIFAGLLIGVVLGFLIEKISLLISKDRMAPC</sequence>
<evidence type="ECO:0000256" key="1">
    <source>
        <dbReference type="SAM" id="Phobius"/>
    </source>
</evidence>
<organism evidence="3 4">
    <name type="scientific">Candidatus Lloydbacteria bacterium RIFCSPHIGHO2_01_FULL_49_22</name>
    <dbReference type="NCBI Taxonomy" id="1798658"/>
    <lineage>
        <taxon>Bacteria</taxon>
        <taxon>Candidatus Lloydiibacteriota</taxon>
    </lineage>
</organism>
<proteinExistence type="predicted"/>
<dbReference type="InterPro" id="IPR036938">
    <property type="entry name" value="PAP2/HPO_sf"/>
</dbReference>
<feature type="transmembrane region" description="Helical" evidence="1">
    <location>
        <begin position="61"/>
        <end position="81"/>
    </location>
</feature>
<feature type="domain" description="Phosphatidic acid phosphatase type 2/haloperoxidase" evidence="2">
    <location>
        <begin position="61"/>
        <end position="168"/>
    </location>
</feature>
<name>A0A1G2CU73_9BACT</name>
<feature type="transmembrane region" description="Helical" evidence="1">
    <location>
        <begin position="23"/>
        <end position="49"/>
    </location>
</feature>
<dbReference type="EMBL" id="MHLI01000021">
    <property type="protein sequence ID" value="OGZ04782.1"/>
    <property type="molecule type" value="Genomic_DNA"/>
</dbReference>
<comment type="caution">
    <text evidence="3">The sequence shown here is derived from an EMBL/GenBank/DDBJ whole genome shotgun (WGS) entry which is preliminary data.</text>
</comment>
<feature type="transmembrane region" description="Helical" evidence="1">
    <location>
        <begin position="130"/>
        <end position="147"/>
    </location>
</feature>
<dbReference type="Proteomes" id="UP000177122">
    <property type="component" value="Unassembled WGS sequence"/>
</dbReference>
<keyword evidence="1" id="KW-0472">Membrane</keyword>
<feature type="transmembrane region" description="Helical" evidence="1">
    <location>
        <begin position="101"/>
        <end position="123"/>
    </location>
</feature>
<dbReference type="SMART" id="SM00014">
    <property type="entry name" value="acidPPc"/>
    <property type="match status" value="1"/>
</dbReference>
<keyword evidence="1" id="KW-0812">Transmembrane</keyword>
<keyword evidence="1" id="KW-1133">Transmembrane helix</keyword>
<evidence type="ECO:0000313" key="3">
    <source>
        <dbReference type="EMBL" id="OGZ04782.1"/>
    </source>
</evidence>
<feature type="transmembrane region" description="Helical" evidence="1">
    <location>
        <begin position="153"/>
        <end position="174"/>
    </location>
</feature>
<dbReference type="Pfam" id="PF01569">
    <property type="entry name" value="PAP2"/>
    <property type="match status" value="1"/>
</dbReference>
<reference evidence="3 4" key="1">
    <citation type="journal article" date="2016" name="Nat. Commun.">
        <title>Thousands of microbial genomes shed light on interconnected biogeochemical processes in an aquifer system.</title>
        <authorList>
            <person name="Anantharaman K."/>
            <person name="Brown C.T."/>
            <person name="Hug L.A."/>
            <person name="Sharon I."/>
            <person name="Castelle C.J."/>
            <person name="Probst A.J."/>
            <person name="Thomas B.C."/>
            <person name="Singh A."/>
            <person name="Wilkins M.J."/>
            <person name="Karaoz U."/>
            <person name="Brodie E.L."/>
            <person name="Williams K.H."/>
            <person name="Hubbard S.S."/>
            <person name="Banfield J.F."/>
        </authorList>
    </citation>
    <scope>NUCLEOTIDE SEQUENCE [LARGE SCALE GENOMIC DNA]</scope>
</reference>
<protein>
    <recommendedName>
        <fullName evidence="2">Phosphatidic acid phosphatase type 2/haloperoxidase domain-containing protein</fullName>
    </recommendedName>
</protein>
<dbReference type="PANTHER" id="PTHR14969:SF13">
    <property type="entry name" value="AT30094P"/>
    <property type="match status" value="1"/>
</dbReference>
<gene>
    <name evidence="3" type="ORF">A2845_06300</name>
</gene>
<evidence type="ECO:0000313" key="4">
    <source>
        <dbReference type="Proteomes" id="UP000177122"/>
    </source>
</evidence>